<dbReference type="PANTHER" id="PTHR31060:SF33">
    <property type="entry name" value="OS04G0278000 PROTEIN"/>
    <property type="match status" value="1"/>
</dbReference>
<dbReference type="InterPro" id="IPR038920">
    <property type="entry name" value="At3g05675-like"/>
</dbReference>
<sequence>MSSTTSSSHHRRRREPPSRRLSWCCSFTTPPHSPDYPPSTSFSPSPFHPKKTELPPKSPITASPNSSRIGLVTRRILSPGRVSPIDDVTTRQPMTSPPPPSPLSKTPKTTSFKEALDKNGSDLGEVGVVFDVRMSVKGKSGGSLVLELNSGVLVANSTVFEDLIAKYIESNVGGGDGLFRIEVPEVENLSVFRETIELMFEEDIAKKVVNVGVYRAIDVLEVAAGIKFNRGVSFCLKYIEAMPWTEDEEEKLKILFSKYKFDDAITKAICARLYALDSAESQQNLTKQLVWSITTSSDNNARNELKALVRGLLSQSSIYVKNHDLNREDILAVCHSCLNTLIDLLREAAGVEPSRTSVKKVKEKPLVERMSNQVDNLNWLLEILLDHQVAEDFVSMWAKQKELLKLHENTSPMIRYEVSRVSAVIFIAMGSRKLHCKSEERSKLLKSWFRPMLMDYGWLQRCKKGLDIKALEEAMGQTLLTLPLKEQHTLFMDWFNCFSKSGTECPNLGKAFQIWWRRSFLRGSETISIESR</sequence>
<organism evidence="6 7">
    <name type="scientific">Lithospermum erythrorhizon</name>
    <name type="common">Purple gromwell</name>
    <name type="synonym">Lithospermum officinale var. erythrorhizon</name>
    <dbReference type="NCBI Taxonomy" id="34254"/>
    <lineage>
        <taxon>Eukaryota</taxon>
        <taxon>Viridiplantae</taxon>
        <taxon>Streptophyta</taxon>
        <taxon>Embryophyta</taxon>
        <taxon>Tracheophyta</taxon>
        <taxon>Spermatophyta</taxon>
        <taxon>Magnoliopsida</taxon>
        <taxon>eudicotyledons</taxon>
        <taxon>Gunneridae</taxon>
        <taxon>Pentapetalae</taxon>
        <taxon>asterids</taxon>
        <taxon>lamiids</taxon>
        <taxon>Boraginales</taxon>
        <taxon>Boraginaceae</taxon>
        <taxon>Boraginoideae</taxon>
        <taxon>Lithospermeae</taxon>
        <taxon>Lithospermum</taxon>
    </lineage>
</organism>
<evidence type="ECO:0000256" key="2">
    <source>
        <dbReference type="ARBA" id="ARBA00004906"/>
    </source>
</evidence>
<feature type="region of interest" description="Disordered" evidence="4">
    <location>
        <begin position="1"/>
        <end position="109"/>
    </location>
</feature>
<feature type="domain" description="At3g05675-like ankyrin-like" evidence="5">
    <location>
        <begin position="279"/>
        <end position="522"/>
    </location>
</feature>
<evidence type="ECO:0000259" key="5">
    <source>
        <dbReference type="Pfam" id="PF25553"/>
    </source>
</evidence>
<keyword evidence="3" id="KW-0833">Ubl conjugation pathway</keyword>
<proteinExistence type="predicted"/>
<evidence type="ECO:0000256" key="3">
    <source>
        <dbReference type="ARBA" id="ARBA00022786"/>
    </source>
</evidence>
<reference evidence="6 7" key="1">
    <citation type="submission" date="2024-01" db="EMBL/GenBank/DDBJ databases">
        <title>The complete chloroplast genome sequence of Lithospermum erythrorhizon: insights into the phylogenetic relationship among Boraginaceae species and the maternal lineages of purple gromwells.</title>
        <authorList>
            <person name="Okada T."/>
            <person name="Watanabe K."/>
        </authorList>
    </citation>
    <scope>NUCLEOTIDE SEQUENCE [LARGE SCALE GENOMIC DNA]</scope>
</reference>
<dbReference type="PANTHER" id="PTHR31060">
    <property type="entry name" value="OSJNBA0011J08.25 PROTEIN-RELATED"/>
    <property type="match status" value="1"/>
</dbReference>
<evidence type="ECO:0000313" key="7">
    <source>
        <dbReference type="Proteomes" id="UP001454036"/>
    </source>
</evidence>
<keyword evidence="7" id="KW-1185">Reference proteome</keyword>
<dbReference type="AlphaFoldDB" id="A0AAV3QY51"/>
<gene>
    <name evidence="6" type="ORF">LIER_40455</name>
</gene>
<dbReference type="EMBL" id="BAABME010023336">
    <property type="protein sequence ID" value="GAA0167825.1"/>
    <property type="molecule type" value="Genomic_DNA"/>
</dbReference>
<comment type="caution">
    <text evidence="6">The sequence shown here is derived from an EMBL/GenBank/DDBJ whole genome shotgun (WGS) entry which is preliminary data.</text>
</comment>
<comment type="function">
    <text evidence="1">May act as a substrate-specific adapter of an E3 ubiquitin-protein ligase complex (CUL3-RBX1-BTB) which mediates the ubiquitination and subsequent proteasomal degradation of target proteins.</text>
</comment>
<dbReference type="Pfam" id="PF25553">
    <property type="entry name" value="BTB-POZ_ANK-like"/>
    <property type="match status" value="1"/>
</dbReference>
<evidence type="ECO:0000256" key="4">
    <source>
        <dbReference type="SAM" id="MobiDB-lite"/>
    </source>
</evidence>
<evidence type="ECO:0000313" key="6">
    <source>
        <dbReference type="EMBL" id="GAA0167825.1"/>
    </source>
</evidence>
<protein>
    <recommendedName>
        <fullName evidence="5">At3g05675-like ankyrin-like domain-containing protein</fullName>
    </recommendedName>
</protein>
<dbReference type="InterPro" id="IPR058039">
    <property type="entry name" value="At3g05675-like_ankyrin"/>
</dbReference>
<dbReference type="Proteomes" id="UP001454036">
    <property type="component" value="Unassembled WGS sequence"/>
</dbReference>
<comment type="pathway">
    <text evidence="2">Protein modification; protein ubiquitination.</text>
</comment>
<accession>A0AAV3QY51</accession>
<evidence type="ECO:0000256" key="1">
    <source>
        <dbReference type="ARBA" id="ARBA00002668"/>
    </source>
</evidence>
<name>A0AAV3QY51_LITER</name>